<comment type="caution">
    <text evidence="2">The sequence shown here is derived from an EMBL/GenBank/DDBJ whole genome shotgun (WGS) entry which is preliminary data.</text>
</comment>
<sequence length="114" mass="12842">MLSTLTGVYNKYKDSANESERTQAAWAKNQLDAMSENRRNTAGFWEMRLLTFLIALPFVIHVNLVGLDTNFKMGIGVLKFPPPFNDWEGQILLSFFGLTAGLLGIKAITNAFRR</sequence>
<keyword evidence="1" id="KW-1133">Transmembrane helix</keyword>
<gene>
    <name evidence="2" type="ORF">CQ13_30075</name>
</gene>
<proteinExistence type="predicted"/>
<keyword evidence="3" id="KW-1185">Reference proteome</keyword>
<keyword evidence="1" id="KW-0472">Membrane</keyword>
<reference evidence="2 3" key="1">
    <citation type="submission" date="2014-03" db="EMBL/GenBank/DDBJ databases">
        <title>Bradyrhizobium valentinum sp. nov., isolated from effective nodules of Lupinus mariae-josephae, a lupine endemic of basic-lime soils in Eastern Spain.</title>
        <authorList>
            <person name="Duran D."/>
            <person name="Rey L."/>
            <person name="Navarro A."/>
            <person name="Busquets A."/>
            <person name="Imperial J."/>
            <person name="Ruiz-Argueso T."/>
        </authorList>
    </citation>
    <scope>NUCLEOTIDE SEQUENCE [LARGE SCALE GENOMIC DNA]</scope>
    <source>
        <strain evidence="2 3">Ro19</strain>
    </source>
</reference>
<accession>A0A0R3MPP3</accession>
<protein>
    <submittedName>
        <fullName evidence="2">Uncharacterized protein</fullName>
    </submittedName>
</protein>
<organism evidence="2 3">
    <name type="scientific">Bradyrhizobium retamae</name>
    <dbReference type="NCBI Taxonomy" id="1300035"/>
    <lineage>
        <taxon>Bacteria</taxon>
        <taxon>Pseudomonadati</taxon>
        <taxon>Pseudomonadota</taxon>
        <taxon>Alphaproteobacteria</taxon>
        <taxon>Hyphomicrobiales</taxon>
        <taxon>Nitrobacteraceae</taxon>
        <taxon>Bradyrhizobium</taxon>
    </lineage>
</organism>
<feature type="transmembrane region" description="Helical" evidence="1">
    <location>
        <begin position="87"/>
        <end position="108"/>
    </location>
</feature>
<evidence type="ECO:0000313" key="2">
    <source>
        <dbReference type="EMBL" id="KRR22180.1"/>
    </source>
</evidence>
<feature type="transmembrane region" description="Helical" evidence="1">
    <location>
        <begin position="49"/>
        <end position="67"/>
    </location>
</feature>
<name>A0A0R3MPP3_9BRAD</name>
<keyword evidence="1" id="KW-0812">Transmembrane</keyword>
<dbReference type="AlphaFoldDB" id="A0A0R3MPP3"/>
<dbReference type="EMBL" id="LLYA01000167">
    <property type="protein sequence ID" value="KRR22180.1"/>
    <property type="molecule type" value="Genomic_DNA"/>
</dbReference>
<evidence type="ECO:0000313" key="3">
    <source>
        <dbReference type="Proteomes" id="UP000052023"/>
    </source>
</evidence>
<dbReference type="Proteomes" id="UP000052023">
    <property type="component" value="Unassembled WGS sequence"/>
</dbReference>
<evidence type="ECO:0000256" key="1">
    <source>
        <dbReference type="SAM" id="Phobius"/>
    </source>
</evidence>